<evidence type="ECO:0000256" key="1">
    <source>
        <dbReference type="ARBA" id="ARBA00023172"/>
    </source>
</evidence>
<dbReference type="EMBL" id="JARBDR010000640">
    <property type="protein sequence ID" value="KAJ8310391.1"/>
    <property type="molecule type" value="Genomic_DNA"/>
</dbReference>
<dbReference type="InterPro" id="IPR052787">
    <property type="entry name" value="MAVS"/>
</dbReference>
<keyword evidence="3" id="KW-1185">Reference proteome</keyword>
<name>A0ABQ9F2G2_TEGGR</name>
<dbReference type="Proteomes" id="UP001217089">
    <property type="component" value="Unassembled WGS sequence"/>
</dbReference>
<dbReference type="SUPFAM" id="SSF56349">
    <property type="entry name" value="DNA breaking-rejoining enzymes"/>
    <property type="match status" value="1"/>
</dbReference>
<keyword evidence="1" id="KW-0233">DNA recombination</keyword>
<dbReference type="PANTHER" id="PTHR21446">
    <property type="entry name" value="DUF3504 DOMAIN-CONTAINING PROTEIN"/>
    <property type="match status" value="1"/>
</dbReference>
<organism evidence="2 3">
    <name type="scientific">Tegillarca granosa</name>
    <name type="common">Malaysian cockle</name>
    <name type="synonym">Anadara granosa</name>
    <dbReference type="NCBI Taxonomy" id="220873"/>
    <lineage>
        <taxon>Eukaryota</taxon>
        <taxon>Metazoa</taxon>
        <taxon>Spiralia</taxon>
        <taxon>Lophotrochozoa</taxon>
        <taxon>Mollusca</taxon>
        <taxon>Bivalvia</taxon>
        <taxon>Autobranchia</taxon>
        <taxon>Pteriomorphia</taxon>
        <taxon>Arcoida</taxon>
        <taxon>Arcoidea</taxon>
        <taxon>Arcidae</taxon>
        <taxon>Tegillarca</taxon>
    </lineage>
</organism>
<proteinExistence type="predicted"/>
<accession>A0ABQ9F2G2</accession>
<reference evidence="2 3" key="1">
    <citation type="submission" date="2022-12" db="EMBL/GenBank/DDBJ databases">
        <title>Chromosome-level genome of Tegillarca granosa.</title>
        <authorList>
            <person name="Kim J."/>
        </authorList>
    </citation>
    <scope>NUCLEOTIDE SEQUENCE [LARGE SCALE GENOMIC DNA]</scope>
    <source>
        <strain evidence="2">Teg-2019</strain>
        <tissue evidence="2">Adductor muscle</tissue>
    </source>
</reference>
<gene>
    <name evidence="2" type="ORF">KUTeg_012256</name>
</gene>
<dbReference type="PANTHER" id="PTHR21446:SF12">
    <property type="entry name" value="POTASSIUM CHANNEL TETRAMERIZATION DOMAIN CONTAINING 1"/>
    <property type="match status" value="1"/>
</dbReference>
<sequence>MGANLRTFYAQLRNSKGELYKRTTVMSMSSGIARFWSNLLYEDITKDIDFKSSNDMFISLSFNINTIVGLLNKKWFEFRLHFYQRDRKNQRFLTVSMFHIPTDETGREYIFYWSLKCLKIIRVFSQARTENEQLSKLAGLSKRYSNHCMRATAIKTLSYAGFEARHIMTIYSHRNKTSIKNYLQERTADQKRCQVLRVK</sequence>
<dbReference type="InterPro" id="IPR013762">
    <property type="entry name" value="Integrase-like_cat_sf"/>
</dbReference>
<dbReference type="Gene3D" id="1.10.443.10">
    <property type="entry name" value="Intergrase catalytic core"/>
    <property type="match status" value="1"/>
</dbReference>
<evidence type="ECO:0000313" key="2">
    <source>
        <dbReference type="EMBL" id="KAJ8310391.1"/>
    </source>
</evidence>
<comment type="caution">
    <text evidence="2">The sequence shown here is derived from an EMBL/GenBank/DDBJ whole genome shotgun (WGS) entry which is preliminary data.</text>
</comment>
<dbReference type="InterPro" id="IPR011010">
    <property type="entry name" value="DNA_brk_join_enz"/>
</dbReference>
<protein>
    <recommendedName>
        <fullName evidence="4">Tyr recombinase domain-containing protein</fullName>
    </recommendedName>
</protein>
<evidence type="ECO:0000313" key="3">
    <source>
        <dbReference type="Proteomes" id="UP001217089"/>
    </source>
</evidence>
<evidence type="ECO:0008006" key="4">
    <source>
        <dbReference type="Google" id="ProtNLM"/>
    </source>
</evidence>